<proteinExistence type="predicted"/>
<dbReference type="EC" id="6.3.1.20" evidence="2"/>
<dbReference type="RefSeq" id="WP_085786626.1">
    <property type="nucleotide sequence ID" value="NZ_CP019937.1"/>
</dbReference>
<evidence type="ECO:0000259" key="1">
    <source>
        <dbReference type="PROSITE" id="PS51733"/>
    </source>
</evidence>
<dbReference type="KEGG" id="kro:BVG79_01857"/>
<dbReference type="STRING" id="92947.BVG79_01857"/>
<dbReference type="CDD" id="cd16443">
    <property type="entry name" value="LplA"/>
    <property type="match status" value="1"/>
</dbReference>
<gene>
    <name evidence="2" type="primary">lplA</name>
    <name evidence="2" type="ORF">BVG79_01857</name>
</gene>
<organism evidence="2 3">
    <name type="scientific">Ketogulonicigenium robustum</name>
    <dbReference type="NCBI Taxonomy" id="92947"/>
    <lineage>
        <taxon>Bacteria</taxon>
        <taxon>Pseudomonadati</taxon>
        <taxon>Pseudomonadota</taxon>
        <taxon>Alphaproteobacteria</taxon>
        <taxon>Rhodobacterales</taxon>
        <taxon>Roseobacteraceae</taxon>
        <taxon>Ketogulonicigenium</taxon>
    </lineage>
</organism>
<dbReference type="Gene3D" id="3.30.930.10">
    <property type="entry name" value="Bira Bifunctional Protein, Domain 2"/>
    <property type="match status" value="1"/>
</dbReference>
<evidence type="ECO:0000313" key="2">
    <source>
        <dbReference type="EMBL" id="ARO15199.1"/>
    </source>
</evidence>
<name>A0A1W6P180_9RHOB</name>
<dbReference type="EMBL" id="CP019937">
    <property type="protein sequence ID" value="ARO15199.1"/>
    <property type="molecule type" value="Genomic_DNA"/>
</dbReference>
<keyword evidence="2" id="KW-0436">Ligase</keyword>
<keyword evidence="3" id="KW-1185">Reference proteome</keyword>
<accession>A0A1W6P180</accession>
<dbReference type="Proteomes" id="UP000242447">
    <property type="component" value="Chromosome"/>
</dbReference>
<dbReference type="Pfam" id="PF21948">
    <property type="entry name" value="LplA-B_cat"/>
    <property type="match status" value="1"/>
</dbReference>
<evidence type="ECO:0000313" key="3">
    <source>
        <dbReference type="Proteomes" id="UP000242447"/>
    </source>
</evidence>
<dbReference type="PANTHER" id="PTHR43679:SF2">
    <property type="entry name" value="OCTANOYL-[GCVH]:PROTEIN N-OCTANOYLTRANSFERASE"/>
    <property type="match status" value="1"/>
</dbReference>
<feature type="domain" description="BPL/LPL catalytic" evidence="1">
    <location>
        <begin position="128"/>
        <end position="320"/>
    </location>
</feature>
<dbReference type="OrthoDB" id="9787898at2"/>
<dbReference type="InterPro" id="IPR004143">
    <property type="entry name" value="BPL_LPL_catalytic"/>
</dbReference>
<dbReference type="InterPro" id="IPR045864">
    <property type="entry name" value="aa-tRNA-synth_II/BPL/LPL"/>
</dbReference>
<dbReference type="AlphaFoldDB" id="A0A1W6P180"/>
<sequence>MHGEYKVPGGKLVVADLTVADDKLVDVHISGDFFLEPAEALEDIIAALTGLPADMSASKMTAAIEDGLRPGAALVGFAAGDITTAVRRALGLSKTWLDFDWQIIDGAPESPAMHLALDDVLAREVAAGRRKPTLRFWQWDRPAIIIGNFQSLSNEVDLEAADALGIQTVRRVTGGGAMFVEPGSAITYSLYAPESLVSDLDFAGSYAFLDSWVLKALNALGVDAFYKPLNDITSAKGKIGGAAQKRYSGGVVLHHVTMSYDMDANKMLQVLRIGREKISDKGITSAAKRVDPVRSQTGLSRDAVIDSMKQTFRTLNGGSDGAITPEERAAAENLAETKFSDPAWLRHVP</sequence>
<dbReference type="GO" id="GO:0016979">
    <property type="term" value="F:lipoate-protein ligase activity"/>
    <property type="evidence" value="ECO:0007669"/>
    <property type="project" value="UniProtKB-EC"/>
</dbReference>
<protein>
    <submittedName>
        <fullName evidence="2">Lipoate---protein ligase</fullName>
        <ecNumber evidence="2">6.3.1.20</ecNumber>
    </submittedName>
</protein>
<dbReference type="PROSITE" id="PS51733">
    <property type="entry name" value="BPL_LPL_CATALYTIC"/>
    <property type="match status" value="1"/>
</dbReference>
<dbReference type="Gene3D" id="3.30.390.50">
    <property type="entry name" value="CO dehydrogenase flavoprotein, C-terminal domain"/>
    <property type="match status" value="1"/>
</dbReference>
<dbReference type="InterPro" id="IPR050664">
    <property type="entry name" value="Octanoyltrans_LipM/LipL"/>
</dbReference>
<dbReference type="SUPFAM" id="SSF55681">
    <property type="entry name" value="Class II aaRS and biotin synthetases"/>
    <property type="match status" value="1"/>
</dbReference>
<reference evidence="2 3" key="1">
    <citation type="submission" date="2017-02" db="EMBL/GenBank/DDBJ databases">
        <title>Ketogulonicigenium robustum SPU B003 Genome sequencing and assembly.</title>
        <authorList>
            <person name="Li Y."/>
            <person name="Liu L."/>
            <person name="Wang C."/>
            <person name="Zhang M."/>
            <person name="Zhang T."/>
            <person name="Zhang Y."/>
        </authorList>
    </citation>
    <scope>NUCLEOTIDE SEQUENCE [LARGE SCALE GENOMIC DNA]</scope>
    <source>
        <strain evidence="2 3">SPU_B003</strain>
    </source>
</reference>
<dbReference type="PANTHER" id="PTHR43679">
    <property type="entry name" value="OCTANOYLTRANSFERASE LIPM-RELATED"/>
    <property type="match status" value="1"/>
</dbReference>